<gene>
    <name evidence="3" type="ORF">HGRIS_008798</name>
</gene>
<proteinExistence type="predicted"/>
<keyword evidence="4" id="KW-1185">Reference proteome</keyword>
<comment type="caution">
    <text evidence="3">The sequence shown here is derived from an EMBL/GenBank/DDBJ whole genome shotgun (WGS) entry which is preliminary data.</text>
</comment>
<organism evidence="3 4">
    <name type="scientific">Hohenbuehelia grisea</name>
    <dbReference type="NCBI Taxonomy" id="104357"/>
    <lineage>
        <taxon>Eukaryota</taxon>
        <taxon>Fungi</taxon>
        <taxon>Dikarya</taxon>
        <taxon>Basidiomycota</taxon>
        <taxon>Agaricomycotina</taxon>
        <taxon>Agaricomycetes</taxon>
        <taxon>Agaricomycetidae</taxon>
        <taxon>Agaricales</taxon>
        <taxon>Pleurotineae</taxon>
        <taxon>Pleurotaceae</taxon>
        <taxon>Hohenbuehelia</taxon>
    </lineage>
</organism>
<dbReference type="PANTHER" id="PTHR28156:SF1">
    <property type="entry name" value="FAS1 DOMAIN-CONTAINING PROTEIN YDR262W"/>
    <property type="match status" value="1"/>
</dbReference>
<name>A0ABR3J9M5_9AGAR</name>
<evidence type="ECO:0000256" key="1">
    <source>
        <dbReference type="ARBA" id="ARBA00022729"/>
    </source>
</evidence>
<evidence type="ECO:0000313" key="3">
    <source>
        <dbReference type="EMBL" id="KAL0952187.1"/>
    </source>
</evidence>
<dbReference type="SUPFAM" id="SSF82153">
    <property type="entry name" value="FAS1 domain"/>
    <property type="match status" value="1"/>
</dbReference>
<dbReference type="Gene3D" id="2.30.180.10">
    <property type="entry name" value="FAS1 domain"/>
    <property type="match status" value="1"/>
</dbReference>
<dbReference type="InterPro" id="IPR040200">
    <property type="entry name" value="Mug57-like"/>
</dbReference>
<evidence type="ECO:0000256" key="2">
    <source>
        <dbReference type="SAM" id="SignalP"/>
    </source>
</evidence>
<protein>
    <recommendedName>
        <fullName evidence="5">FAS1 domain-containing protein</fullName>
    </recommendedName>
</protein>
<dbReference type="InterPro" id="IPR036378">
    <property type="entry name" value="FAS1_dom_sf"/>
</dbReference>
<evidence type="ECO:0008006" key="5">
    <source>
        <dbReference type="Google" id="ProtNLM"/>
    </source>
</evidence>
<reference evidence="4" key="1">
    <citation type="submission" date="2024-06" db="EMBL/GenBank/DDBJ databases">
        <title>Multi-omics analyses provide insights into the biosynthesis of the anticancer antibiotic pleurotin in Hohenbuehelia grisea.</title>
        <authorList>
            <person name="Weaver J.A."/>
            <person name="Alberti F."/>
        </authorList>
    </citation>
    <scope>NUCLEOTIDE SEQUENCE [LARGE SCALE GENOMIC DNA]</scope>
    <source>
        <strain evidence="4">T-177</strain>
    </source>
</reference>
<keyword evidence="1 2" id="KW-0732">Signal</keyword>
<evidence type="ECO:0000313" key="4">
    <source>
        <dbReference type="Proteomes" id="UP001556367"/>
    </source>
</evidence>
<sequence length="195" mass="21498">MQLQRLAAQLLSCSFLLAVASQDLQQVMTDTHHPISPQTTPKPTLADLLTIESSASIFYSYAREIDLGAIFSDVNARNTLLVPTNKAVMALARKPHQGSGRIGDGIEISEEDFDKASKQNVERWISAHVIPQSPISLSPDSRYPTLLHRKSVTFSSAPDADPSRPEWTSVLLNGEARIVDKKEVSLCIFPLYGFH</sequence>
<dbReference type="PANTHER" id="PTHR28156">
    <property type="entry name" value="FAS1 DOMAIN-CONTAINING PROTEIN YDR262W"/>
    <property type="match status" value="1"/>
</dbReference>
<dbReference type="EMBL" id="JASNQZ010000011">
    <property type="protein sequence ID" value="KAL0952187.1"/>
    <property type="molecule type" value="Genomic_DNA"/>
</dbReference>
<dbReference type="Proteomes" id="UP001556367">
    <property type="component" value="Unassembled WGS sequence"/>
</dbReference>
<accession>A0ABR3J9M5</accession>
<feature type="chain" id="PRO_5047168560" description="FAS1 domain-containing protein" evidence="2">
    <location>
        <begin position="22"/>
        <end position="195"/>
    </location>
</feature>
<feature type="signal peptide" evidence="2">
    <location>
        <begin position="1"/>
        <end position="21"/>
    </location>
</feature>